<dbReference type="GO" id="GO:0006729">
    <property type="term" value="P:tetrahydrobiopterin biosynthetic process"/>
    <property type="evidence" value="ECO:0007669"/>
    <property type="project" value="InterPro"/>
</dbReference>
<dbReference type="PANTHER" id="PTHR12599">
    <property type="entry name" value="PTERIN-4-ALPHA-CARBINOLAMINE DEHYDRATASE"/>
    <property type="match status" value="1"/>
</dbReference>
<comment type="caution">
    <text evidence="6">The sequence shown here is derived from an EMBL/GenBank/DDBJ whole genome shotgun (WGS) entry which is preliminary data.</text>
</comment>
<dbReference type="InterPro" id="IPR001533">
    <property type="entry name" value="Pterin_deHydtase"/>
</dbReference>
<keyword evidence="4" id="KW-0456">Lyase</keyword>
<comment type="catalytic activity">
    <reaction evidence="1">
        <text>(4aS,6R)-4a-hydroxy-L-erythro-5,6,7,8-tetrahydrobiopterin = (6R)-L-erythro-6,7-dihydrobiopterin + H2O</text>
        <dbReference type="Rhea" id="RHEA:11920"/>
        <dbReference type="ChEBI" id="CHEBI:15377"/>
        <dbReference type="ChEBI" id="CHEBI:15642"/>
        <dbReference type="ChEBI" id="CHEBI:43120"/>
        <dbReference type="EC" id="4.2.1.96"/>
    </reaction>
</comment>
<dbReference type="CDD" id="cd00913">
    <property type="entry name" value="PCD_DCoH_subfamily_a"/>
    <property type="match status" value="1"/>
</dbReference>
<comment type="similarity">
    <text evidence="2">Belongs to the pterin-4-alpha-carbinolamine dehydratase family.</text>
</comment>
<evidence type="ECO:0000256" key="1">
    <source>
        <dbReference type="ARBA" id="ARBA00001554"/>
    </source>
</evidence>
<evidence type="ECO:0000256" key="5">
    <source>
        <dbReference type="ARBA" id="ARBA00030497"/>
    </source>
</evidence>
<dbReference type="EC" id="4.2.1.96" evidence="3"/>
<dbReference type="Proteomes" id="UP001054252">
    <property type="component" value="Unassembled WGS sequence"/>
</dbReference>
<dbReference type="AlphaFoldDB" id="A0AAV5I8K2"/>
<dbReference type="InterPro" id="IPR036428">
    <property type="entry name" value="PCD_sf"/>
</dbReference>
<keyword evidence="7" id="KW-1185">Reference proteome</keyword>
<accession>A0AAV5I8K2</accession>
<dbReference type="SUPFAM" id="SSF55248">
    <property type="entry name" value="PCD-like"/>
    <property type="match status" value="1"/>
</dbReference>
<dbReference type="GO" id="GO:0005739">
    <property type="term" value="C:mitochondrion"/>
    <property type="evidence" value="ECO:0007669"/>
    <property type="project" value="TreeGrafter"/>
</dbReference>
<dbReference type="GO" id="GO:0008124">
    <property type="term" value="F:4-alpha-hydroxytetrahydrobiopterin dehydratase activity"/>
    <property type="evidence" value="ECO:0007669"/>
    <property type="project" value="UniProtKB-EC"/>
</dbReference>
<dbReference type="EMBL" id="BPVZ01000008">
    <property type="protein sequence ID" value="GKU94243.1"/>
    <property type="molecule type" value="Genomic_DNA"/>
</dbReference>
<reference evidence="6 7" key="1">
    <citation type="journal article" date="2021" name="Commun. Biol.">
        <title>The genome of Shorea leprosula (Dipterocarpaceae) highlights the ecological relevance of drought in aseasonal tropical rainforests.</title>
        <authorList>
            <person name="Ng K.K.S."/>
            <person name="Kobayashi M.J."/>
            <person name="Fawcett J.A."/>
            <person name="Hatakeyama M."/>
            <person name="Paape T."/>
            <person name="Ng C.H."/>
            <person name="Ang C.C."/>
            <person name="Tnah L.H."/>
            <person name="Lee C.T."/>
            <person name="Nishiyama T."/>
            <person name="Sese J."/>
            <person name="O'Brien M.J."/>
            <person name="Copetti D."/>
            <person name="Mohd Noor M.I."/>
            <person name="Ong R.C."/>
            <person name="Putra M."/>
            <person name="Sireger I.Z."/>
            <person name="Indrioko S."/>
            <person name="Kosugi Y."/>
            <person name="Izuno A."/>
            <person name="Isagi Y."/>
            <person name="Lee S.L."/>
            <person name="Shimizu K.K."/>
        </authorList>
    </citation>
    <scope>NUCLEOTIDE SEQUENCE [LARGE SCALE GENOMIC DNA]</scope>
    <source>
        <strain evidence="6">214</strain>
    </source>
</reference>
<gene>
    <name evidence="6" type="ORF">SLEP1_g7769</name>
</gene>
<evidence type="ECO:0000256" key="3">
    <source>
        <dbReference type="ARBA" id="ARBA00013252"/>
    </source>
</evidence>
<dbReference type="Gene3D" id="3.30.1360.20">
    <property type="entry name" value="Transcriptional coactivator/pterin dehydratase"/>
    <property type="match status" value="1"/>
</dbReference>
<evidence type="ECO:0000313" key="7">
    <source>
        <dbReference type="Proteomes" id="UP001054252"/>
    </source>
</evidence>
<evidence type="ECO:0000256" key="2">
    <source>
        <dbReference type="ARBA" id="ARBA00006472"/>
    </source>
</evidence>
<protein>
    <recommendedName>
        <fullName evidence="3">4a-hydroxytetrahydrobiopterin dehydratase</fullName>
        <ecNumber evidence="3">4.2.1.96</ecNumber>
    </recommendedName>
    <alternativeName>
        <fullName evidence="5">4-alpha-hydroxy-tetrahydropterin dehydratase</fullName>
    </alternativeName>
</protein>
<proteinExistence type="inferred from homology"/>
<sequence length="187" mass="21156">MNRMVQCSLFPLFKHQLPLASLCQSRFGAHGRFSTQVTEIFRDHVGMSSNRNSVYQLRTFCTDKDLSAKKCVPCNSKDTRPMTEQSANELITQVAGWNLINEGGMLKLKRSWKVKSFMKGLELFKLVADVAEAEGHHPDLHLVGWNNVTIEIWTHAVGGLTENDFILAAKINGLDFHHLLRKKTTAF</sequence>
<evidence type="ECO:0000313" key="6">
    <source>
        <dbReference type="EMBL" id="GKU94243.1"/>
    </source>
</evidence>
<organism evidence="6 7">
    <name type="scientific">Rubroshorea leprosula</name>
    <dbReference type="NCBI Taxonomy" id="152421"/>
    <lineage>
        <taxon>Eukaryota</taxon>
        <taxon>Viridiplantae</taxon>
        <taxon>Streptophyta</taxon>
        <taxon>Embryophyta</taxon>
        <taxon>Tracheophyta</taxon>
        <taxon>Spermatophyta</taxon>
        <taxon>Magnoliopsida</taxon>
        <taxon>eudicotyledons</taxon>
        <taxon>Gunneridae</taxon>
        <taxon>Pentapetalae</taxon>
        <taxon>rosids</taxon>
        <taxon>malvids</taxon>
        <taxon>Malvales</taxon>
        <taxon>Dipterocarpaceae</taxon>
        <taxon>Rubroshorea</taxon>
    </lineage>
</organism>
<dbReference type="Pfam" id="PF01329">
    <property type="entry name" value="Pterin_4a"/>
    <property type="match status" value="1"/>
</dbReference>
<dbReference type="PANTHER" id="PTHR12599:SF0">
    <property type="entry name" value="PTERIN-4-ALPHA-CARBINOLAMINE DEHYDRATASE"/>
    <property type="match status" value="1"/>
</dbReference>
<name>A0AAV5I8K2_9ROSI</name>
<evidence type="ECO:0000256" key="4">
    <source>
        <dbReference type="ARBA" id="ARBA00023239"/>
    </source>
</evidence>